<comment type="caution">
    <text evidence="2">The sequence shown here is derived from an EMBL/GenBank/DDBJ whole genome shotgun (WGS) entry which is preliminary data.</text>
</comment>
<proteinExistence type="predicted"/>
<organism evidence="2">
    <name type="scientific">mine drainage metagenome</name>
    <dbReference type="NCBI Taxonomy" id="410659"/>
    <lineage>
        <taxon>unclassified sequences</taxon>
        <taxon>metagenomes</taxon>
        <taxon>ecological metagenomes</taxon>
    </lineage>
</organism>
<name>A0A1J5RRX0_9ZZZZ</name>
<evidence type="ECO:0000256" key="1">
    <source>
        <dbReference type="SAM" id="MobiDB-lite"/>
    </source>
</evidence>
<sequence length="209" mass="22910">MVKRRNAPAEAVSGRYAPIPHSLLDSCAFQACGHMAKALLFELVRQHNGSDNGHLRLSRTWLAARGWKCVASIASARDELLRNRLIVQTRHGGLRNGSHCYALTWLAVTNYAGLDIGPQDYYPGAYLLPPKQNGRLSDSPRNAAAGLPDSPSDSAPRLPHSPETALSEASPGLNGRHKLSKPLPTACCDVRLQAWNRRAARTAPRDWRH</sequence>
<evidence type="ECO:0000313" key="2">
    <source>
        <dbReference type="EMBL" id="OIQ94828.1"/>
    </source>
</evidence>
<accession>A0A1J5RRX0</accession>
<gene>
    <name evidence="2" type="ORF">GALL_231830</name>
</gene>
<protein>
    <submittedName>
        <fullName evidence="2">Uncharacterized protein</fullName>
    </submittedName>
</protein>
<dbReference type="EMBL" id="MLJW01000178">
    <property type="protein sequence ID" value="OIQ94828.1"/>
    <property type="molecule type" value="Genomic_DNA"/>
</dbReference>
<reference evidence="2" key="1">
    <citation type="submission" date="2016-10" db="EMBL/GenBank/DDBJ databases">
        <title>Sequence of Gallionella enrichment culture.</title>
        <authorList>
            <person name="Poehlein A."/>
            <person name="Muehling M."/>
            <person name="Daniel R."/>
        </authorList>
    </citation>
    <scope>NUCLEOTIDE SEQUENCE</scope>
</reference>
<dbReference type="AlphaFoldDB" id="A0A1J5RRX0"/>
<feature type="region of interest" description="Disordered" evidence="1">
    <location>
        <begin position="132"/>
        <end position="180"/>
    </location>
</feature>